<dbReference type="AlphaFoldDB" id="A0A0M1N0J1"/>
<evidence type="ECO:0000313" key="1">
    <source>
        <dbReference type="EMBL" id="KOR75672.1"/>
    </source>
</evidence>
<dbReference type="PATRIC" id="fig|479893.3.peg.158"/>
<name>A0A0M1N0J1_9MOLU</name>
<gene>
    <name evidence="1" type="ORF">CPX_001376</name>
</gene>
<reference evidence="2" key="1">
    <citation type="submission" date="2015-05" db="EMBL/GenBank/DDBJ databases">
        <title>Draft genome sequence of 'Candidatus Phytoplasma Pruni' strain CX, a plant pathogenic bacterium.</title>
        <authorList>
            <person name="Lee I.-M."/>
            <person name="Bottner-Parker K.D."/>
            <person name="Shao J."/>
            <person name="Gundersen-Rindal D.E."/>
            <person name="Zhao Y."/>
            <person name="Davis R.E."/>
        </authorList>
    </citation>
    <scope>NUCLEOTIDE SEQUENCE [LARGE SCALE GENOMIC DNA]</scope>
    <source>
        <strain evidence="2">CX</strain>
    </source>
</reference>
<dbReference type="STRING" id="479893.CPX_001376"/>
<dbReference type="RefSeq" id="WP_053521345.1">
    <property type="nucleotide sequence ID" value="NZ_LHCF01000002.1"/>
</dbReference>
<dbReference type="Proteomes" id="UP000037386">
    <property type="component" value="Unassembled WGS sequence"/>
</dbReference>
<sequence length="96" mass="10579">MATSAAKDAAIKQVFEVIELLIENNPNALELVNNIIIIPIENVAMGITDLVDYVPIICNVTGLGCEIYQTYSTVTDTPTEMLRKTGKTFSSRVNRF</sequence>
<protein>
    <submittedName>
        <fullName evidence="1">Uncharacterized protein</fullName>
    </submittedName>
</protein>
<evidence type="ECO:0000313" key="2">
    <source>
        <dbReference type="Proteomes" id="UP000037386"/>
    </source>
</evidence>
<proteinExistence type="predicted"/>
<accession>A0A0M1N0J1</accession>
<organism evidence="1 2">
    <name type="scientific">Candidatus Phytoplasma pruni</name>
    <dbReference type="NCBI Taxonomy" id="479893"/>
    <lineage>
        <taxon>Bacteria</taxon>
        <taxon>Bacillati</taxon>
        <taxon>Mycoplasmatota</taxon>
        <taxon>Mollicutes</taxon>
        <taxon>Acholeplasmatales</taxon>
        <taxon>Acholeplasmataceae</taxon>
        <taxon>Candidatus Phytoplasma</taxon>
        <taxon>16SrIII (X-disease group)</taxon>
    </lineage>
</organism>
<dbReference type="EMBL" id="LHCF01000002">
    <property type="protein sequence ID" value="KOR75672.1"/>
    <property type="molecule type" value="Genomic_DNA"/>
</dbReference>
<comment type="caution">
    <text evidence="1">The sequence shown here is derived from an EMBL/GenBank/DDBJ whole genome shotgun (WGS) entry which is preliminary data.</text>
</comment>